<keyword evidence="3 6" id="KW-0472">Membrane</keyword>
<dbReference type="EMBL" id="JASNVU010000008">
    <property type="protein sequence ID" value="MDK4335192.1"/>
    <property type="molecule type" value="Genomic_DNA"/>
</dbReference>
<keyword evidence="4 6" id="KW-0564">Palmitate</keyword>
<dbReference type="InterPro" id="IPR023959">
    <property type="entry name" value="LpqB"/>
</dbReference>
<sequence>MNSVIRNGLWRRSTAVGAVAALCFATGCSTLPHDTSPQVVGTYHKQADGPEEVIAPEVGADPDLTLRDFYRAAAVPTNDHDAARGFLTDNARGAWDASGDVMVVDSLDIVTAPDKKQNTAADARSFNVRGTIIGRLKSGGAYVPENESYEATIDMKMVDDQWLVDSLPAGLVIERNELRNHYTPQSLYFYKQTDDVLAPDRRWLYKGSEESESTLITLLMEGPSSSIAPATRRAADEKVTFAGYDNENGYQFEGLSDLDENDRTRFAAQLVWTLSDAGHIGPFKVKADGSNLLEGMDTVSVDDFADYNPKINSNSLSTLYALNEGNVLEVDSGVAEPVKGSLGSSGNVQSVDVTESGMIAAVSRKPSGDFKLQMGEIGAALQDSVEGKTLARPTFEYNGQAVWTVVDGDRIVRVVRSKTTGRISESEVDARSIDDIEGEISVIRLSHSGARAAMIIDGHVYIAAVAQSSSGDKRIVNAREVGPEVSGSALSLDWNNDGSLIVGTSSGQSPVWRIEQDGSSASTMPTGNITAPVVAVATSPSKLYITDSHAMLELPATVVDEVNWREVPGLQGRRSSPIVSS</sequence>
<dbReference type="RefSeq" id="WP_284642291.1">
    <property type="nucleotide sequence ID" value="NZ_JASNVU010000008.1"/>
</dbReference>
<evidence type="ECO:0000256" key="1">
    <source>
        <dbReference type="ARBA" id="ARBA00022475"/>
    </source>
</evidence>
<dbReference type="Proteomes" id="UP001230317">
    <property type="component" value="Unassembled WGS sequence"/>
</dbReference>
<keyword evidence="1 6" id="KW-1003">Cell membrane</keyword>
<evidence type="ECO:0000313" key="9">
    <source>
        <dbReference type="Proteomes" id="UP001230317"/>
    </source>
</evidence>
<keyword evidence="5 6" id="KW-0449">Lipoprotein</keyword>
<evidence type="ECO:0000256" key="2">
    <source>
        <dbReference type="ARBA" id="ARBA00022729"/>
    </source>
</evidence>
<dbReference type="InterPro" id="IPR018910">
    <property type="entry name" value="LpqB_C"/>
</dbReference>
<dbReference type="SUPFAM" id="SSF101908">
    <property type="entry name" value="Putative isomerase YbhE"/>
    <property type="match status" value="1"/>
</dbReference>
<organism evidence="8 9">
    <name type="scientific">Corynebacterium accolens</name>
    <dbReference type="NCBI Taxonomy" id="38284"/>
    <lineage>
        <taxon>Bacteria</taxon>
        <taxon>Bacillati</taxon>
        <taxon>Actinomycetota</taxon>
        <taxon>Actinomycetes</taxon>
        <taxon>Mycobacteriales</taxon>
        <taxon>Corynebacteriaceae</taxon>
        <taxon>Corynebacterium</taxon>
    </lineage>
</organism>
<evidence type="ECO:0000256" key="6">
    <source>
        <dbReference type="HAMAP-Rule" id="MF_01373"/>
    </source>
</evidence>
<comment type="similarity">
    <text evidence="6">Belongs to the LpqB lipoprotein family.</text>
</comment>
<dbReference type="SMART" id="SM00909">
    <property type="entry name" value="Germane"/>
    <property type="match status" value="1"/>
</dbReference>
<evidence type="ECO:0000256" key="4">
    <source>
        <dbReference type="ARBA" id="ARBA00023139"/>
    </source>
</evidence>
<feature type="domain" description="GerMN" evidence="7">
    <location>
        <begin position="212"/>
        <end position="296"/>
    </location>
</feature>
<dbReference type="GO" id="GO:0005886">
    <property type="term" value="C:plasma membrane"/>
    <property type="evidence" value="ECO:0007669"/>
    <property type="project" value="UniProtKB-SubCell"/>
</dbReference>
<evidence type="ECO:0000313" key="8">
    <source>
        <dbReference type="EMBL" id="MDK4335192.1"/>
    </source>
</evidence>
<comment type="subcellular location">
    <subcellularLocation>
        <location evidence="6">Cell membrane</location>
        <topology evidence="6">Lipid-anchor</topology>
    </subcellularLocation>
</comment>
<protein>
    <recommendedName>
        <fullName evidence="6">Lipoprotein LpqB</fullName>
    </recommendedName>
</protein>
<name>A0AAP4BZV8_9CORY</name>
<dbReference type="PROSITE" id="PS51257">
    <property type="entry name" value="PROKAR_LIPOPROTEIN"/>
    <property type="match status" value="1"/>
</dbReference>
<gene>
    <name evidence="6 8" type="primary">lpqB</name>
    <name evidence="8" type="ORF">QPX58_07160</name>
</gene>
<dbReference type="AlphaFoldDB" id="A0AAP4BZV8"/>
<dbReference type="Pfam" id="PF10646">
    <property type="entry name" value="Germane"/>
    <property type="match status" value="1"/>
</dbReference>
<dbReference type="InterPro" id="IPR059026">
    <property type="entry name" value="LpqB_N"/>
</dbReference>
<keyword evidence="2 6" id="KW-0732">Signal</keyword>
<evidence type="ECO:0000256" key="3">
    <source>
        <dbReference type="ARBA" id="ARBA00023136"/>
    </source>
</evidence>
<proteinExistence type="inferred from homology"/>
<evidence type="ECO:0000256" key="5">
    <source>
        <dbReference type="ARBA" id="ARBA00023288"/>
    </source>
</evidence>
<dbReference type="InterPro" id="IPR019606">
    <property type="entry name" value="GerMN"/>
</dbReference>
<comment type="caution">
    <text evidence="8">The sequence shown here is derived from an EMBL/GenBank/DDBJ whole genome shotgun (WGS) entry which is preliminary data.</text>
</comment>
<accession>A0AAP4BZV8</accession>
<reference evidence="8" key="1">
    <citation type="submission" date="2023-05" db="EMBL/GenBank/DDBJ databases">
        <title>Metabolic capabilities are highly conserved among human nasal-associated Corynebacterium species in pangenomic analyses.</title>
        <authorList>
            <person name="Tran T.H."/>
            <person name="Roberts A.Q."/>
            <person name="Escapa I.F."/>
            <person name="Gao W."/>
            <person name="Conlan S."/>
            <person name="Kong H."/>
            <person name="Segre J.A."/>
            <person name="Kelly M.S."/>
            <person name="Lemon K.P."/>
        </authorList>
    </citation>
    <scope>NUCLEOTIDE SEQUENCE</scope>
    <source>
        <strain evidence="8">KPL2618</strain>
    </source>
</reference>
<dbReference type="HAMAP" id="MF_01373">
    <property type="entry name" value="LpqB_lipoprot"/>
    <property type="match status" value="1"/>
</dbReference>
<evidence type="ECO:0000259" key="7">
    <source>
        <dbReference type="SMART" id="SM00909"/>
    </source>
</evidence>
<dbReference type="Pfam" id="PF10647">
    <property type="entry name" value="Gmad1"/>
    <property type="match status" value="1"/>
</dbReference>
<dbReference type="Pfam" id="PF25976">
    <property type="entry name" value="LpqB_N"/>
    <property type="match status" value="1"/>
</dbReference>
<dbReference type="NCBIfam" id="NF010141">
    <property type="entry name" value="PRK13616.1"/>
    <property type="match status" value="1"/>
</dbReference>